<gene>
    <name evidence="2" type="ORF">LX77_01739</name>
</gene>
<name>A0A327SAR3_9FLAO</name>
<comment type="caution">
    <text evidence="2">The sequence shown here is derived from an EMBL/GenBank/DDBJ whole genome shotgun (WGS) entry which is preliminary data.</text>
</comment>
<dbReference type="GO" id="GO:0032259">
    <property type="term" value="P:methylation"/>
    <property type="evidence" value="ECO:0007669"/>
    <property type="project" value="UniProtKB-KW"/>
</dbReference>
<keyword evidence="2" id="KW-0808">Transferase</keyword>
<dbReference type="Gene3D" id="3.40.50.150">
    <property type="entry name" value="Vaccinia Virus protein VP39"/>
    <property type="match status" value="1"/>
</dbReference>
<evidence type="ECO:0000313" key="3">
    <source>
        <dbReference type="Proteomes" id="UP000248987"/>
    </source>
</evidence>
<keyword evidence="1" id="KW-0472">Membrane</keyword>
<keyword evidence="2" id="KW-0489">Methyltransferase</keyword>
<dbReference type="Proteomes" id="UP000248987">
    <property type="component" value="Unassembled WGS sequence"/>
</dbReference>
<dbReference type="Pfam" id="PF13489">
    <property type="entry name" value="Methyltransf_23"/>
    <property type="match status" value="1"/>
</dbReference>
<keyword evidence="3" id="KW-1185">Reference proteome</keyword>
<keyword evidence="1" id="KW-0812">Transmembrane</keyword>
<organism evidence="2 3">
    <name type="scientific">Gelidibacter algens</name>
    <dbReference type="NCBI Taxonomy" id="49280"/>
    <lineage>
        <taxon>Bacteria</taxon>
        <taxon>Pseudomonadati</taxon>
        <taxon>Bacteroidota</taxon>
        <taxon>Flavobacteriia</taxon>
        <taxon>Flavobacteriales</taxon>
        <taxon>Flavobacteriaceae</taxon>
        <taxon>Gelidibacter</taxon>
    </lineage>
</organism>
<feature type="transmembrane region" description="Helical" evidence="1">
    <location>
        <begin position="20"/>
        <end position="36"/>
    </location>
</feature>
<protein>
    <submittedName>
        <fullName evidence="2">Methyltransferase family protein</fullName>
    </submittedName>
</protein>
<reference evidence="2 3" key="1">
    <citation type="submission" date="2018-06" db="EMBL/GenBank/DDBJ databases">
        <title>Genomic Encyclopedia of Archaeal and Bacterial Type Strains, Phase II (KMG-II): from individual species to whole genera.</title>
        <authorList>
            <person name="Goeker M."/>
        </authorList>
    </citation>
    <scope>NUCLEOTIDE SEQUENCE [LARGE SCALE GENOMIC DNA]</scope>
    <source>
        <strain evidence="2 3">DSM 12408</strain>
    </source>
</reference>
<evidence type="ECO:0000256" key="1">
    <source>
        <dbReference type="SAM" id="Phobius"/>
    </source>
</evidence>
<dbReference type="EMBL" id="QLLQ01000005">
    <property type="protein sequence ID" value="RAJ24743.1"/>
    <property type="molecule type" value="Genomic_DNA"/>
</dbReference>
<sequence length="298" mass="34334">MQPTKNKQSNYLMKNKLKAILYPVLTGTLGNALVFLRPKKARQLSENRITLVHKNKKNLSIPERLMRAALVKKLDKIQDYNTIADLNRNFWANKNATELFLETEDGFETDFLPNCTFIFELLKIELSNHPEEFNTLVEIGTGNGDVLNYLSSEFPHINRFVGIDLSQDQIELNNKKFSNNKKLEFVASDALDWVKKHGQRNTIFVTSRGVLEYFIEPRLQELFNNINQLGKTIFVAIEPNGADHNFETNPNSQLYGHEPSFSHNYPGLFKNAGFDIWHFSQKVWFNASDMQTFVGAKN</sequence>
<accession>A0A327SAR3</accession>
<dbReference type="CDD" id="cd02440">
    <property type="entry name" value="AdoMet_MTases"/>
    <property type="match status" value="1"/>
</dbReference>
<dbReference type="GO" id="GO:0008168">
    <property type="term" value="F:methyltransferase activity"/>
    <property type="evidence" value="ECO:0007669"/>
    <property type="project" value="UniProtKB-KW"/>
</dbReference>
<evidence type="ECO:0000313" key="2">
    <source>
        <dbReference type="EMBL" id="RAJ24743.1"/>
    </source>
</evidence>
<proteinExistence type="predicted"/>
<keyword evidence="1" id="KW-1133">Transmembrane helix</keyword>
<dbReference type="SUPFAM" id="SSF53335">
    <property type="entry name" value="S-adenosyl-L-methionine-dependent methyltransferases"/>
    <property type="match status" value="1"/>
</dbReference>
<dbReference type="AlphaFoldDB" id="A0A327SAR3"/>
<dbReference type="InterPro" id="IPR029063">
    <property type="entry name" value="SAM-dependent_MTases_sf"/>
</dbReference>